<dbReference type="Pfam" id="PF12679">
    <property type="entry name" value="ABC2_membrane_2"/>
    <property type="match status" value="1"/>
</dbReference>
<evidence type="ECO:0000256" key="6">
    <source>
        <dbReference type="SAM" id="Phobius"/>
    </source>
</evidence>
<feature type="transmembrane region" description="Helical" evidence="6">
    <location>
        <begin position="130"/>
        <end position="149"/>
    </location>
</feature>
<organism evidence="7 8">
    <name type="scientific">Luteolibacter arcticus</name>
    <dbReference type="NCBI Taxonomy" id="1581411"/>
    <lineage>
        <taxon>Bacteria</taxon>
        <taxon>Pseudomonadati</taxon>
        <taxon>Verrucomicrobiota</taxon>
        <taxon>Verrucomicrobiia</taxon>
        <taxon>Verrucomicrobiales</taxon>
        <taxon>Verrucomicrobiaceae</taxon>
        <taxon>Luteolibacter</taxon>
    </lineage>
</organism>
<evidence type="ECO:0000256" key="3">
    <source>
        <dbReference type="ARBA" id="ARBA00022692"/>
    </source>
</evidence>
<evidence type="ECO:0000313" key="7">
    <source>
        <dbReference type="EMBL" id="MCW1924108.1"/>
    </source>
</evidence>
<keyword evidence="8" id="KW-1185">Reference proteome</keyword>
<reference evidence="7 8" key="1">
    <citation type="submission" date="2022-10" db="EMBL/GenBank/DDBJ databases">
        <title>Luteolibacter arcticus strain CCTCC AB 2014275, whole genome shotgun sequencing project.</title>
        <authorList>
            <person name="Zhao G."/>
            <person name="Shen L."/>
        </authorList>
    </citation>
    <scope>NUCLEOTIDE SEQUENCE [LARGE SCALE GENOMIC DNA]</scope>
    <source>
        <strain evidence="7 8">CCTCC AB 2014275</strain>
    </source>
</reference>
<keyword evidence="5 6" id="KW-0472">Membrane</keyword>
<feature type="transmembrane region" description="Helical" evidence="6">
    <location>
        <begin position="104"/>
        <end position="124"/>
    </location>
</feature>
<feature type="transmembrane region" description="Helical" evidence="6">
    <location>
        <begin position="161"/>
        <end position="179"/>
    </location>
</feature>
<dbReference type="RefSeq" id="WP_264488216.1">
    <property type="nucleotide sequence ID" value="NZ_JAPDDT010000007.1"/>
</dbReference>
<keyword evidence="2" id="KW-1003">Cell membrane</keyword>
<feature type="transmembrane region" description="Helical" evidence="6">
    <location>
        <begin position="20"/>
        <end position="41"/>
    </location>
</feature>
<feature type="transmembrane region" description="Helical" evidence="6">
    <location>
        <begin position="220"/>
        <end position="240"/>
    </location>
</feature>
<dbReference type="InterPro" id="IPR051449">
    <property type="entry name" value="ABC-2_transporter_component"/>
</dbReference>
<accession>A0ABT3GKR1</accession>
<evidence type="ECO:0000313" key="8">
    <source>
        <dbReference type="Proteomes" id="UP001320876"/>
    </source>
</evidence>
<proteinExistence type="predicted"/>
<keyword evidence="3 6" id="KW-0812">Transmembrane</keyword>
<evidence type="ECO:0000256" key="1">
    <source>
        <dbReference type="ARBA" id="ARBA00004651"/>
    </source>
</evidence>
<evidence type="ECO:0000256" key="2">
    <source>
        <dbReference type="ARBA" id="ARBA00022475"/>
    </source>
</evidence>
<evidence type="ECO:0000256" key="5">
    <source>
        <dbReference type="ARBA" id="ARBA00023136"/>
    </source>
</evidence>
<keyword evidence="4 6" id="KW-1133">Transmembrane helix</keyword>
<protein>
    <submittedName>
        <fullName evidence="7">ABC transporter permease</fullName>
    </submittedName>
</protein>
<dbReference type="EMBL" id="JAPDDT010000007">
    <property type="protein sequence ID" value="MCW1924108.1"/>
    <property type="molecule type" value="Genomic_DNA"/>
</dbReference>
<comment type="subcellular location">
    <subcellularLocation>
        <location evidence="1">Cell membrane</location>
        <topology evidence="1">Multi-pass membrane protein</topology>
    </subcellularLocation>
</comment>
<dbReference type="Proteomes" id="UP001320876">
    <property type="component" value="Unassembled WGS sequence"/>
</dbReference>
<evidence type="ECO:0000256" key="4">
    <source>
        <dbReference type="ARBA" id="ARBA00022989"/>
    </source>
</evidence>
<comment type="caution">
    <text evidence="7">The sequence shown here is derived from an EMBL/GenBank/DDBJ whole genome shotgun (WGS) entry which is preliminary data.</text>
</comment>
<dbReference type="PANTHER" id="PTHR30294">
    <property type="entry name" value="MEMBRANE COMPONENT OF ABC TRANSPORTER YHHJ-RELATED"/>
    <property type="match status" value="1"/>
</dbReference>
<gene>
    <name evidence="7" type="ORF">OKA05_16190</name>
</gene>
<feature type="transmembrane region" description="Helical" evidence="6">
    <location>
        <begin position="53"/>
        <end position="73"/>
    </location>
</feature>
<name>A0ABT3GKR1_9BACT</name>
<sequence length="243" mass="26988">MNTWTIFKRELSSYFTQPTAYAIIVVFLLLSLGFTFTFGNFMRVGDASLEYSFFFWHPWIFMVLVPAVGMKLWSDEQRTGTIELLGTFPISVWSAIFGKYLASCVVWFTALLLTFPIVITVNWLGDPDNGVIFAGYLGSFLVCCTFLAVTMLASACTRDQVVCLIIAVVICVTMVLSGYDDFVREVGKATSNNVASALSSLGVWDHFRSLSRGSFRLQDAVWFLTIIFASLLGTSAILSAKRA</sequence>
<dbReference type="PANTHER" id="PTHR30294:SF29">
    <property type="entry name" value="MULTIDRUG ABC TRANSPORTER PERMEASE YBHS-RELATED"/>
    <property type="match status" value="1"/>
</dbReference>